<protein>
    <submittedName>
        <fullName evidence="1">Amine oxidase</fullName>
    </submittedName>
</protein>
<dbReference type="AlphaFoldDB" id="M9LTJ8"/>
<organism evidence="1 2">
    <name type="scientific">Pseudozyma antarctica (strain T-34)</name>
    <name type="common">Yeast</name>
    <name type="synonym">Candida antarctica</name>
    <dbReference type="NCBI Taxonomy" id="1151754"/>
    <lineage>
        <taxon>Eukaryota</taxon>
        <taxon>Fungi</taxon>
        <taxon>Dikarya</taxon>
        <taxon>Basidiomycota</taxon>
        <taxon>Ustilaginomycotina</taxon>
        <taxon>Ustilaginomycetes</taxon>
        <taxon>Ustilaginales</taxon>
        <taxon>Ustilaginaceae</taxon>
        <taxon>Moesziomyces</taxon>
    </lineage>
</organism>
<evidence type="ECO:0000313" key="2">
    <source>
        <dbReference type="Proteomes" id="UP000011976"/>
    </source>
</evidence>
<evidence type="ECO:0000313" key="1">
    <source>
        <dbReference type="EMBL" id="GAC72029.1"/>
    </source>
</evidence>
<gene>
    <name evidence="1" type="ORF">PANT_6d00033</name>
</gene>
<dbReference type="EMBL" id="DF196772">
    <property type="protein sequence ID" value="GAC72029.1"/>
    <property type="molecule type" value="Genomic_DNA"/>
</dbReference>
<sequence>MPDPDPKKAKHSGRMWTDIVSGEKFGLSVGYLTDRSAPWSKIPFETVLRPHDRRSGGGLDLTSDEQLEIIGEVAAIFKREKGKYACETPLIYFNGSDAHITIRDSALLEAIWKKQPIFRGKRMKLVSKGFPEKDITVYSVWGVRVMKKSDLMKSIPDHTKEPAALILASMYQVDEVGGEKFYKAEPIFSGDMIFFGRATISFFVPSLGSLLVVRPPEDRNKEDRTQNDPRLWHAEQTLKENPDSLLTSHSICPSHLNLKGALRNLVSPVMPKRARTNSKTSNNSQVSTTYFNAASSDASTIRGDEANAGSACAGVTATNDAALHLEATQDRAHDGTTQSSDLKVRSWWQTVYGESSGFSLSYVSDQSTPLSTNAFETVFKLDDSQDSKKVLRLHQERNEIVRAIATIFKEVCPHILNEQPFIHFRHQKVHVRFHSPSFLQALWKAPPSFKGKPMKLVSKGLAKGGIRVYTACLPSESMVDLEKRLKAKTFPGVEFILAYMYDVETLGGGPIFYGDLVLICSAAMTSFLGEACYEARYPTRKP</sequence>
<name>M9LTJ8_PSEA3</name>
<reference evidence="2" key="1">
    <citation type="journal article" date="2013" name="Genome Announc.">
        <title>Genome sequence of the basidiomycetous yeast Pseudozyma antarctica T-34, a producer of the glycolipid biosurfactants mannosylerythritol lipids.</title>
        <authorList>
            <person name="Morita T."/>
            <person name="Koike H."/>
            <person name="Koyama Y."/>
            <person name="Hagiwara H."/>
            <person name="Ito E."/>
            <person name="Fukuoka T."/>
            <person name="Imura T."/>
            <person name="Machida M."/>
            <person name="Kitamoto D."/>
        </authorList>
    </citation>
    <scope>NUCLEOTIDE SEQUENCE [LARGE SCALE GENOMIC DNA]</scope>
    <source>
        <strain evidence="2">T-34</strain>
    </source>
</reference>
<proteinExistence type="predicted"/>
<dbReference type="Proteomes" id="UP000011976">
    <property type="component" value="Unassembled WGS sequence"/>
</dbReference>
<dbReference type="OrthoDB" id="2556693at2759"/>
<accession>M9LTJ8</accession>